<evidence type="ECO:0000256" key="1">
    <source>
        <dbReference type="SAM" id="MobiDB-lite"/>
    </source>
</evidence>
<sequence>MDGTGAWLRCDERAARISDRWKRMRVPGRPWCPVLGSTVDIAQDVMLQSYFATMDDTDWFRLEQQVRRHPRRCLSEWRAAGQRLIVAAQAAAAGHRAPGRLSGWPVKRGTGSRSLVEGR</sequence>
<accession>A0A9E8CSZ7</accession>
<name>A0A9E8CSZ7_9HYPH</name>
<evidence type="ECO:0000313" key="2">
    <source>
        <dbReference type="EMBL" id="UZF88108.1"/>
    </source>
</evidence>
<gene>
    <name evidence="2" type="ORF">NWE54_04780</name>
</gene>
<protein>
    <submittedName>
        <fullName evidence="2">Uncharacterized protein</fullName>
    </submittedName>
</protein>
<proteinExistence type="predicted"/>
<feature type="region of interest" description="Disordered" evidence="1">
    <location>
        <begin position="95"/>
        <end position="119"/>
    </location>
</feature>
<reference evidence="2" key="1">
    <citation type="submission" date="2022-08" db="EMBL/GenBank/DDBJ databases">
        <title>Complete Genome Sequences of 2 Bosea sp. soil isolates.</title>
        <authorList>
            <person name="Alvarez Arevalo M."/>
            <person name="Sterndorff E.B."/>
            <person name="Faurdal D."/>
            <person name="Joergensen T.S."/>
            <person name="Weber T."/>
        </authorList>
    </citation>
    <scope>NUCLEOTIDE SEQUENCE</scope>
    <source>
        <strain evidence="2">NBC_00436</strain>
    </source>
</reference>
<organism evidence="2">
    <name type="scientific">Bosea sp. NBC_00436</name>
    <dbReference type="NCBI Taxonomy" id="2969620"/>
    <lineage>
        <taxon>Bacteria</taxon>
        <taxon>Pseudomonadati</taxon>
        <taxon>Pseudomonadota</taxon>
        <taxon>Alphaproteobacteria</taxon>
        <taxon>Hyphomicrobiales</taxon>
        <taxon>Boseaceae</taxon>
        <taxon>Bosea</taxon>
    </lineage>
</organism>
<dbReference type="EMBL" id="CP102774">
    <property type="protein sequence ID" value="UZF88108.1"/>
    <property type="molecule type" value="Genomic_DNA"/>
</dbReference>
<dbReference type="AlphaFoldDB" id="A0A9E8CSZ7"/>